<keyword evidence="8" id="KW-1185">Reference proteome</keyword>
<protein>
    <recommendedName>
        <fullName evidence="6">Ig-like domain-containing protein</fullName>
    </recommendedName>
</protein>
<dbReference type="PANTHER" id="PTHR11640:SF136">
    <property type="entry name" value="NEPHRIN"/>
    <property type="match status" value="1"/>
</dbReference>
<keyword evidence="4" id="KW-0325">Glycoprotein</keyword>
<organism evidence="7 8">
    <name type="scientific">Nephila pilipes</name>
    <name type="common">Giant wood spider</name>
    <name type="synonym">Nephila maculata</name>
    <dbReference type="NCBI Taxonomy" id="299642"/>
    <lineage>
        <taxon>Eukaryota</taxon>
        <taxon>Metazoa</taxon>
        <taxon>Ecdysozoa</taxon>
        <taxon>Arthropoda</taxon>
        <taxon>Chelicerata</taxon>
        <taxon>Arachnida</taxon>
        <taxon>Araneae</taxon>
        <taxon>Araneomorphae</taxon>
        <taxon>Entelegynae</taxon>
        <taxon>Araneoidea</taxon>
        <taxon>Nephilidae</taxon>
        <taxon>Nephila</taxon>
    </lineage>
</organism>
<gene>
    <name evidence="7" type="primary">107361925</name>
    <name evidence="7" type="ORF">NPIL_299811</name>
</gene>
<evidence type="ECO:0000256" key="1">
    <source>
        <dbReference type="ARBA" id="ARBA00004479"/>
    </source>
</evidence>
<dbReference type="InterPro" id="IPR051275">
    <property type="entry name" value="Cell_adhesion_signaling"/>
</dbReference>
<dbReference type="InterPro" id="IPR003599">
    <property type="entry name" value="Ig_sub"/>
</dbReference>
<dbReference type="CDD" id="cd00096">
    <property type="entry name" value="Ig"/>
    <property type="match status" value="1"/>
</dbReference>
<dbReference type="InterPro" id="IPR007110">
    <property type="entry name" value="Ig-like_dom"/>
</dbReference>
<dbReference type="InterPro" id="IPR036179">
    <property type="entry name" value="Ig-like_dom_sf"/>
</dbReference>
<accession>A0A8X6TIR7</accession>
<dbReference type="GO" id="GO:0005886">
    <property type="term" value="C:plasma membrane"/>
    <property type="evidence" value="ECO:0007669"/>
    <property type="project" value="TreeGrafter"/>
</dbReference>
<comment type="subcellular location">
    <subcellularLocation>
        <location evidence="1">Membrane</location>
        <topology evidence="1">Single-pass type I membrane protein</topology>
    </subcellularLocation>
</comment>
<dbReference type="GO" id="GO:0005911">
    <property type="term" value="C:cell-cell junction"/>
    <property type="evidence" value="ECO:0007669"/>
    <property type="project" value="TreeGrafter"/>
</dbReference>
<evidence type="ECO:0000256" key="5">
    <source>
        <dbReference type="ARBA" id="ARBA00023319"/>
    </source>
</evidence>
<dbReference type="PROSITE" id="PS50835">
    <property type="entry name" value="IG_LIKE"/>
    <property type="match status" value="1"/>
</dbReference>
<keyword evidence="5" id="KW-0393">Immunoglobulin domain</keyword>
<evidence type="ECO:0000256" key="2">
    <source>
        <dbReference type="ARBA" id="ARBA00023136"/>
    </source>
</evidence>
<dbReference type="EMBL" id="BMAW01011077">
    <property type="protein sequence ID" value="GFT21872.1"/>
    <property type="molecule type" value="Genomic_DNA"/>
</dbReference>
<evidence type="ECO:0000313" key="7">
    <source>
        <dbReference type="EMBL" id="GFT21872.1"/>
    </source>
</evidence>
<keyword evidence="3" id="KW-1015">Disulfide bond</keyword>
<evidence type="ECO:0000256" key="4">
    <source>
        <dbReference type="ARBA" id="ARBA00023180"/>
    </source>
</evidence>
<evidence type="ECO:0000259" key="6">
    <source>
        <dbReference type="PROSITE" id="PS50835"/>
    </source>
</evidence>
<evidence type="ECO:0000313" key="8">
    <source>
        <dbReference type="Proteomes" id="UP000887013"/>
    </source>
</evidence>
<dbReference type="AlphaFoldDB" id="A0A8X6TIR7"/>
<dbReference type="SMART" id="SM00408">
    <property type="entry name" value="IGc2"/>
    <property type="match status" value="1"/>
</dbReference>
<dbReference type="Proteomes" id="UP000887013">
    <property type="component" value="Unassembled WGS sequence"/>
</dbReference>
<dbReference type="OrthoDB" id="10028801at2759"/>
<keyword evidence="2" id="KW-0472">Membrane</keyword>
<name>A0A8X6TIR7_NEPPI</name>
<dbReference type="PANTHER" id="PTHR11640">
    <property type="entry name" value="NEPHRIN"/>
    <property type="match status" value="1"/>
</dbReference>
<dbReference type="InterPro" id="IPR003598">
    <property type="entry name" value="Ig_sub2"/>
</dbReference>
<dbReference type="Gene3D" id="2.60.40.10">
    <property type="entry name" value="Immunoglobulins"/>
    <property type="match status" value="1"/>
</dbReference>
<comment type="caution">
    <text evidence="7">The sequence shown here is derived from an EMBL/GenBank/DDBJ whole genome shotgun (WGS) entry which is preliminary data.</text>
</comment>
<dbReference type="InterPro" id="IPR013098">
    <property type="entry name" value="Ig_I-set"/>
</dbReference>
<reference evidence="7" key="1">
    <citation type="submission" date="2020-08" db="EMBL/GenBank/DDBJ databases">
        <title>Multicomponent nature underlies the extraordinary mechanical properties of spider dragline silk.</title>
        <authorList>
            <person name="Kono N."/>
            <person name="Nakamura H."/>
            <person name="Mori M."/>
            <person name="Yoshida Y."/>
            <person name="Ohtoshi R."/>
            <person name="Malay A.D."/>
            <person name="Moran D.A.P."/>
            <person name="Tomita M."/>
            <person name="Numata K."/>
            <person name="Arakawa K."/>
        </authorList>
    </citation>
    <scope>NUCLEOTIDE SEQUENCE</scope>
</reference>
<evidence type="ECO:0000256" key="3">
    <source>
        <dbReference type="ARBA" id="ARBA00023157"/>
    </source>
</evidence>
<dbReference type="SUPFAM" id="SSF48726">
    <property type="entry name" value="Immunoglobulin"/>
    <property type="match status" value="1"/>
</dbReference>
<dbReference type="GO" id="GO:0050839">
    <property type="term" value="F:cell adhesion molecule binding"/>
    <property type="evidence" value="ECO:0007669"/>
    <property type="project" value="TreeGrafter"/>
</dbReference>
<feature type="domain" description="Ig-like" evidence="6">
    <location>
        <begin position="28"/>
        <end position="122"/>
    </location>
</feature>
<sequence length="122" mass="14301">MDKKGRHNYLLSFAYSSILITFILAENQYFRVRPTDQESKEGDDVEFQCHIGNRGGDVQWSKEGFLLGFDPKIPGYPRYYMDVNEEEGIYNLHIKNVNFQDEGEFQCQVRAVINYSLVIDYN</sequence>
<dbReference type="Pfam" id="PF07679">
    <property type="entry name" value="I-set"/>
    <property type="match status" value="1"/>
</dbReference>
<dbReference type="SMART" id="SM00409">
    <property type="entry name" value="IG"/>
    <property type="match status" value="1"/>
</dbReference>
<dbReference type="InterPro" id="IPR013783">
    <property type="entry name" value="Ig-like_fold"/>
</dbReference>
<dbReference type="GO" id="GO:0098609">
    <property type="term" value="P:cell-cell adhesion"/>
    <property type="evidence" value="ECO:0007669"/>
    <property type="project" value="TreeGrafter"/>
</dbReference>
<proteinExistence type="predicted"/>